<evidence type="ECO:0000313" key="2">
    <source>
        <dbReference type="Proteomes" id="UP000789570"/>
    </source>
</evidence>
<gene>
    <name evidence="1" type="ORF">FCALED_LOCUS15685</name>
</gene>
<protein>
    <submittedName>
        <fullName evidence="1">2616_t:CDS:1</fullName>
    </submittedName>
</protein>
<keyword evidence="2" id="KW-1185">Reference proteome</keyword>
<dbReference type="OrthoDB" id="2429280at2759"/>
<dbReference type="Proteomes" id="UP000789570">
    <property type="component" value="Unassembled WGS sequence"/>
</dbReference>
<evidence type="ECO:0000313" key="1">
    <source>
        <dbReference type="EMBL" id="CAG8741914.1"/>
    </source>
</evidence>
<proteinExistence type="predicted"/>
<sequence length="83" mass="9505">MHLFRTTNEPDAVEQKEFAKWLLKVGKGRILTINGLDSDIIQLPNDIILPLQNINDLISFVYPNLFNKEALVRFIAEAFPLPL</sequence>
<dbReference type="EMBL" id="CAJVPQ010015190">
    <property type="protein sequence ID" value="CAG8741914.1"/>
    <property type="molecule type" value="Genomic_DNA"/>
</dbReference>
<comment type="caution">
    <text evidence="1">The sequence shown here is derived from an EMBL/GenBank/DDBJ whole genome shotgun (WGS) entry which is preliminary data.</text>
</comment>
<accession>A0A9N9IL61</accession>
<organism evidence="1 2">
    <name type="scientific">Funneliformis caledonium</name>
    <dbReference type="NCBI Taxonomy" id="1117310"/>
    <lineage>
        <taxon>Eukaryota</taxon>
        <taxon>Fungi</taxon>
        <taxon>Fungi incertae sedis</taxon>
        <taxon>Mucoromycota</taxon>
        <taxon>Glomeromycotina</taxon>
        <taxon>Glomeromycetes</taxon>
        <taxon>Glomerales</taxon>
        <taxon>Glomeraceae</taxon>
        <taxon>Funneliformis</taxon>
    </lineage>
</organism>
<dbReference type="AlphaFoldDB" id="A0A9N9IL61"/>
<reference evidence="1" key="1">
    <citation type="submission" date="2021-06" db="EMBL/GenBank/DDBJ databases">
        <authorList>
            <person name="Kallberg Y."/>
            <person name="Tangrot J."/>
            <person name="Rosling A."/>
        </authorList>
    </citation>
    <scope>NUCLEOTIDE SEQUENCE</scope>
    <source>
        <strain evidence="1">UK204</strain>
    </source>
</reference>
<name>A0A9N9IL61_9GLOM</name>